<feature type="transmembrane region" description="Helical" evidence="1">
    <location>
        <begin position="63"/>
        <end position="83"/>
    </location>
</feature>
<reference evidence="2 3" key="1">
    <citation type="submission" date="2018-10" db="EMBL/GenBank/DDBJ databases">
        <title>Kocuria tytouropygialis sp. nov., isolated from the uropygial gland of an American barn owl (Tyto furcata).</title>
        <authorList>
            <person name="Braun M.S."/>
            <person name="Wang E."/>
            <person name="Zimmermann S."/>
            <person name="Wagner H."/>
            <person name="Wink M."/>
        </authorList>
    </citation>
    <scope>NUCLEOTIDE SEQUENCE [LARGE SCALE GENOMIC DNA]</scope>
    <source>
        <strain evidence="2 3">442</strain>
    </source>
</reference>
<organism evidence="2 3">
    <name type="scientific">Kocuria tytonis</name>
    <dbReference type="NCBI Taxonomy" id="2054280"/>
    <lineage>
        <taxon>Bacteria</taxon>
        <taxon>Bacillati</taxon>
        <taxon>Actinomycetota</taxon>
        <taxon>Actinomycetes</taxon>
        <taxon>Micrococcales</taxon>
        <taxon>Micrococcaceae</taxon>
        <taxon>Kocuria</taxon>
    </lineage>
</organism>
<evidence type="ECO:0000256" key="1">
    <source>
        <dbReference type="SAM" id="Phobius"/>
    </source>
</evidence>
<dbReference type="Pfam" id="PF10067">
    <property type="entry name" value="DUF2306"/>
    <property type="match status" value="1"/>
</dbReference>
<dbReference type="EMBL" id="PNJG02000001">
    <property type="protein sequence ID" value="RKQ36504.1"/>
    <property type="molecule type" value="Genomic_DNA"/>
</dbReference>
<accession>A0A495AAT2</accession>
<proteinExistence type="predicted"/>
<evidence type="ECO:0000313" key="2">
    <source>
        <dbReference type="EMBL" id="RKQ36504.1"/>
    </source>
</evidence>
<dbReference type="RefSeq" id="WP_121029858.1">
    <property type="nucleotide sequence ID" value="NZ_PNJG02000001.1"/>
</dbReference>
<dbReference type="Proteomes" id="UP000249516">
    <property type="component" value="Unassembled WGS sequence"/>
</dbReference>
<sequence>MSHFTPLIALHASCALYVLLVGPVQLLRRPRDRAHRILGVSWVAVMVVNCVTSFFIHPQGLTWLHGLAAFTLFSVGLAIWGITHGNVAMHRRNMLGCYLGTLVAFGFAVGVPTRAIPQTLTSAPAVLLGSALGLAVLAGAWSATIIRTCWAPGTSHAPGRGA</sequence>
<keyword evidence="1" id="KW-1133">Transmembrane helix</keyword>
<dbReference type="OrthoDB" id="3749011at2"/>
<dbReference type="AlphaFoldDB" id="A0A495AAT2"/>
<feature type="transmembrane region" description="Helical" evidence="1">
    <location>
        <begin position="95"/>
        <end position="113"/>
    </location>
</feature>
<evidence type="ECO:0000313" key="3">
    <source>
        <dbReference type="Proteomes" id="UP000249516"/>
    </source>
</evidence>
<feature type="transmembrane region" description="Helical" evidence="1">
    <location>
        <begin position="125"/>
        <end position="146"/>
    </location>
</feature>
<keyword evidence="1" id="KW-0472">Membrane</keyword>
<name>A0A495AAT2_9MICC</name>
<feature type="transmembrane region" description="Helical" evidence="1">
    <location>
        <begin position="39"/>
        <end position="57"/>
    </location>
</feature>
<protein>
    <submittedName>
        <fullName evidence="2">DUF2306 domain-containing protein</fullName>
    </submittedName>
</protein>
<feature type="transmembrane region" description="Helical" evidence="1">
    <location>
        <begin position="6"/>
        <end position="27"/>
    </location>
</feature>
<comment type="caution">
    <text evidence="2">The sequence shown here is derived from an EMBL/GenBank/DDBJ whole genome shotgun (WGS) entry which is preliminary data.</text>
</comment>
<dbReference type="InterPro" id="IPR018750">
    <property type="entry name" value="DUF2306_membrane"/>
</dbReference>
<gene>
    <name evidence="2" type="ORF">C1C97_002250</name>
</gene>
<keyword evidence="1" id="KW-0812">Transmembrane</keyword>
<keyword evidence="3" id="KW-1185">Reference proteome</keyword>